<sequence length="318" mass="34306">MLVEKRSRRTGKTGRKEVDDGVVGGERNSRFQVLENLEDDEPPRARAEGGAMSIERAHPGPLKPGLRREVGPMSLDQNSQYTAGLKFGKSIGDPSWTSTTLGERINKTGSQHRSSTAENQNSLNEALQSPGCQRILKIGEGPVETIQNEAGNANSSILPSPRTDAGLHEPQDSNTEPSSLEGTTRASNRGTFGEHPAPPTLQAVQEIMQVPTAGILDSSKHSVVLFKEDHQPTTKGFSQKNRGKSGTHQAVLRVTRGITKTGNTRKGKNLKKEKGNPFKVSPTKNLLSESISSMVELLQTQVQQGLVNEVPVGIGRKA</sequence>
<accession>A0A9D3WMM4</accession>
<feature type="compositionally biased region" description="Basic residues" evidence="1">
    <location>
        <begin position="1"/>
        <end position="13"/>
    </location>
</feature>
<evidence type="ECO:0000256" key="1">
    <source>
        <dbReference type="SAM" id="MobiDB-lite"/>
    </source>
</evidence>
<feature type="region of interest" description="Disordered" evidence="1">
    <location>
        <begin position="146"/>
        <end position="206"/>
    </location>
</feature>
<reference evidence="2 3" key="1">
    <citation type="journal article" date="2021" name="Plant Biotechnol. J.">
        <title>Multi-omics assisted identification of the key and species-specific regulatory components of drought-tolerant mechanisms in Gossypium stocksii.</title>
        <authorList>
            <person name="Yu D."/>
            <person name="Ke L."/>
            <person name="Zhang D."/>
            <person name="Wu Y."/>
            <person name="Sun Y."/>
            <person name="Mei J."/>
            <person name="Sun J."/>
            <person name="Sun Y."/>
        </authorList>
    </citation>
    <scope>NUCLEOTIDE SEQUENCE [LARGE SCALE GENOMIC DNA]</scope>
    <source>
        <strain evidence="3">cv. E1</strain>
        <tissue evidence="2">Leaf</tissue>
    </source>
</reference>
<organism evidence="2 3">
    <name type="scientific">Gossypium stocksii</name>
    <dbReference type="NCBI Taxonomy" id="47602"/>
    <lineage>
        <taxon>Eukaryota</taxon>
        <taxon>Viridiplantae</taxon>
        <taxon>Streptophyta</taxon>
        <taxon>Embryophyta</taxon>
        <taxon>Tracheophyta</taxon>
        <taxon>Spermatophyta</taxon>
        <taxon>Magnoliopsida</taxon>
        <taxon>eudicotyledons</taxon>
        <taxon>Gunneridae</taxon>
        <taxon>Pentapetalae</taxon>
        <taxon>rosids</taxon>
        <taxon>malvids</taxon>
        <taxon>Malvales</taxon>
        <taxon>Malvaceae</taxon>
        <taxon>Malvoideae</taxon>
        <taxon>Gossypium</taxon>
    </lineage>
</organism>
<feature type="compositionally biased region" description="Polar residues" evidence="1">
    <location>
        <begin position="95"/>
        <end position="130"/>
    </location>
</feature>
<dbReference type="AlphaFoldDB" id="A0A9D3WMM4"/>
<feature type="compositionally biased region" description="Polar residues" evidence="1">
    <location>
        <begin position="146"/>
        <end position="158"/>
    </location>
</feature>
<feature type="compositionally biased region" description="Polar residues" evidence="1">
    <location>
        <begin position="172"/>
        <end position="190"/>
    </location>
</feature>
<feature type="region of interest" description="Disordered" evidence="1">
    <location>
        <begin position="224"/>
        <end position="281"/>
    </location>
</feature>
<feature type="compositionally biased region" description="Polar residues" evidence="1">
    <location>
        <begin position="233"/>
        <end position="248"/>
    </location>
</feature>
<protein>
    <submittedName>
        <fullName evidence="2">Uncharacterized protein</fullName>
    </submittedName>
</protein>
<feature type="region of interest" description="Disordered" evidence="1">
    <location>
        <begin position="1"/>
        <end position="72"/>
    </location>
</feature>
<gene>
    <name evidence="2" type="ORF">J1N35_002726</name>
</gene>
<evidence type="ECO:0000313" key="2">
    <source>
        <dbReference type="EMBL" id="KAH1131348.1"/>
    </source>
</evidence>
<comment type="caution">
    <text evidence="2">The sequence shown here is derived from an EMBL/GenBank/DDBJ whole genome shotgun (WGS) entry which is preliminary data.</text>
</comment>
<feature type="region of interest" description="Disordered" evidence="1">
    <location>
        <begin position="85"/>
        <end position="130"/>
    </location>
</feature>
<name>A0A9D3WMM4_9ROSI</name>
<dbReference type="EMBL" id="JAIQCV010000001">
    <property type="protein sequence ID" value="KAH1131348.1"/>
    <property type="molecule type" value="Genomic_DNA"/>
</dbReference>
<dbReference type="Proteomes" id="UP000828251">
    <property type="component" value="Unassembled WGS sequence"/>
</dbReference>
<proteinExistence type="predicted"/>
<keyword evidence="3" id="KW-1185">Reference proteome</keyword>
<evidence type="ECO:0000313" key="3">
    <source>
        <dbReference type="Proteomes" id="UP000828251"/>
    </source>
</evidence>